<accession>A0A1B7X585</accession>
<gene>
    <name evidence="1" type="ORF">AN484_06445</name>
</gene>
<evidence type="ECO:0000313" key="1">
    <source>
        <dbReference type="EMBL" id="OBQ44522.1"/>
    </source>
</evidence>
<dbReference type="EMBL" id="LJOW01000020">
    <property type="protein sequence ID" value="OBQ44522.1"/>
    <property type="molecule type" value="Genomic_DNA"/>
</dbReference>
<proteinExistence type="predicted"/>
<evidence type="ECO:0000313" key="2">
    <source>
        <dbReference type="Proteomes" id="UP000092093"/>
    </source>
</evidence>
<dbReference type="AlphaFoldDB" id="A0A1B7X585"/>
<reference evidence="1 2" key="1">
    <citation type="submission" date="2015-09" db="EMBL/GenBank/DDBJ databases">
        <title>Aphanizomenon flos-aquae WA102.</title>
        <authorList>
            <person name="Driscoll C."/>
        </authorList>
    </citation>
    <scope>NUCLEOTIDE SEQUENCE [LARGE SCALE GENOMIC DNA]</scope>
    <source>
        <strain evidence="1">WA102</strain>
    </source>
</reference>
<sequence>MQKELIAKKQKAIKELPFLMAYLRKHKIAKASQIRGSLGYCPRTCRFIAEASEGKIIGSEKGYHLTASTTPIAFANWERGFRSRIKKMQRRLIQTQKAWHGRIN</sequence>
<name>A0A1B7X585_APHFL</name>
<organism evidence="1 2">
    <name type="scientific">Aphanizomenon flos-aquae WA102</name>
    <dbReference type="NCBI Taxonomy" id="1710896"/>
    <lineage>
        <taxon>Bacteria</taxon>
        <taxon>Bacillati</taxon>
        <taxon>Cyanobacteriota</taxon>
        <taxon>Cyanophyceae</taxon>
        <taxon>Nostocales</taxon>
        <taxon>Aphanizomenonaceae</taxon>
        <taxon>Aphanizomenon</taxon>
    </lineage>
</organism>
<dbReference type="Proteomes" id="UP000092093">
    <property type="component" value="Unassembled WGS sequence"/>
</dbReference>
<comment type="caution">
    <text evidence="1">The sequence shown here is derived from an EMBL/GenBank/DDBJ whole genome shotgun (WGS) entry which is preliminary data.</text>
</comment>
<protein>
    <submittedName>
        <fullName evidence="1">Uncharacterized protein</fullName>
    </submittedName>
</protein>